<comment type="caution">
    <text evidence="3">The sequence shown here is derived from an EMBL/GenBank/DDBJ whole genome shotgun (WGS) entry which is preliminary data.</text>
</comment>
<dbReference type="EMBL" id="SMMG02000007">
    <property type="protein sequence ID" value="KAA3465347.1"/>
    <property type="molecule type" value="Genomic_DNA"/>
</dbReference>
<keyword evidence="1" id="KW-1133">Transmembrane helix</keyword>
<dbReference type="InterPro" id="IPR025315">
    <property type="entry name" value="DUF4220"/>
</dbReference>
<organism evidence="3 4">
    <name type="scientific">Gossypium australe</name>
    <dbReference type="NCBI Taxonomy" id="47621"/>
    <lineage>
        <taxon>Eukaryota</taxon>
        <taxon>Viridiplantae</taxon>
        <taxon>Streptophyta</taxon>
        <taxon>Embryophyta</taxon>
        <taxon>Tracheophyta</taxon>
        <taxon>Spermatophyta</taxon>
        <taxon>Magnoliopsida</taxon>
        <taxon>eudicotyledons</taxon>
        <taxon>Gunneridae</taxon>
        <taxon>Pentapetalae</taxon>
        <taxon>rosids</taxon>
        <taxon>malvids</taxon>
        <taxon>Malvales</taxon>
        <taxon>Malvaceae</taxon>
        <taxon>Malvoideae</taxon>
        <taxon>Gossypium</taxon>
    </lineage>
</organism>
<dbReference type="InterPro" id="IPR007658">
    <property type="entry name" value="DUF594"/>
</dbReference>
<keyword evidence="4" id="KW-1185">Reference proteome</keyword>
<evidence type="ECO:0000313" key="3">
    <source>
        <dbReference type="EMBL" id="KAA3465347.1"/>
    </source>
</evidence>
<dbReference type="Pfam" id="PF04578">
    <property type="entry name" value="DUF594"/>
    <property type="match status" value="1"/>
</dbReference>
<name>A0A5B6V8B1_9ROSI</name>
<proteinExistence type="predicted"/>
<feature type="transmembrane region" description="Helical" evidence="1">
    <location>
        <begin position="36"/>
        <end position="55"/>
    </location>
</feature>
<feature type="transmembrane region" description="Helical" evidence="1">
    <location>
        <begin position="163"/>
        <end position="180"/>
    </location>
</feature>
<sequence>MTLYTVALSLVYVEIKNWALEKLPSSQELKEAWSEWEVRCLVLLSLTLQLLLIISAHVRQKYKGRPLPYVTATVWSIYLGADWVATLAMTTILRGTLEKESAVVVLWVPFLLWHLGSPANITAYSLEDNDLWLRHFLGLVSNGAEAVYIYFKFRTVGVPIYGSLHYLDVMVVPLLVGGILKYAERIVALRSACSEQLRSDLYSEAADNELKSKGSEMIRTGLYESAGTVKQFLEDLPVKFLREARMSFDIFRPLFLDVPFKVSRKYLDEYVYLKDKSAKEAFRFVKIELQFFHDLFFTKNPIQHRYRKLNAFLRGFYILSALSVLIVFSTQNNIGVSKRDIEGVDITVTYLLLVGAILLDVLAVLLHLRSYWTMTGFDIAGGTLYKLYHWLVASRLRSIKSMAGAPKIAQYDMLKDFCSKPGIGIFSGLINLIDTNELRNKYRIISWVDVDHYLEEFIYTGLEKDRSNSSLNDEVLRNVKHDLDPSLWPWLERKKGAREGMAAGLTRPIFIFHIATKLIYYKAVQSGRSVRSSSCRISNILSDYMLYLVLVRPTMLPKHFGNKTKESFVPDKRKPDLIRKECLRMALSFFGGGTLDTTAATKLFTNGLLAIEDPEVFFSFEINSPSSLTQVEDPEPNALASGQNVARQFLLLSTQFRYDYDGMWEIVSDIWMNMLIHAAKYCSWKEHALALGQGGELLTYVSLLLAHFGLSHYIEWS</sequence>
<dbReference type="AlphaFoldDB" id="A0A5B6V8B1"/>
<feature type="transmembrane region" description="Helical" evidence="1">
    <location>
        <begin position="311"/>
        <end position="328"/>
    </location>
</feature>
<reference evidence="4" key="1">
    <citation type="journal article" date="2019" name="Plant Biotechnol. J.">
        <title>Genome sequencing of the Australian wild diploid species Gossypium australe highlights disease resistance and delayed gland morphogenesis.</title>
        <authorList>
            <person name="Cai Y."/>
            <person name="Cai X."/>
            <person name="Wang Q."/>
            <person name="Wang P."/>
            <person name="Zhang Y."/>
            <person name="Cai C."/>
            <person name="Xu Y."/>
            <person name="Wang K."/>
            <person name="Zhou Z."/>
            <person name="Wang C."/>
            <person name="Geng S."/>
            <person name="Li B."/>
            <person name="Dong Q."/>
            <person name="Hou Y."/>
            <person name="Wang H."/>
            <person name="Ai P."/>
            <person name="Liu Z."/>
            <person name="Yi F."/>
            <person name="Sun M."/>
            <person name="An G."/>
            <person name="Cheng J."/>
            <person name="Zhang Y."/>
            <person name="Shi Q."/>
            <person name="Xie Y."/>
            <person name="Shi X."/>
            <person name="Chang Y."/>
            <person name="Huang F."/>
            <person name="Chen Y."/>
            <person name="Hong S."/>
            <person name="Mi L."/>
            <person name="Sun Q."/>
            <person name="Zhang L."/>
            <person name="Zhou B."/>
            <person name="Peng R."/>
            <person name="Zhang X."/>
            <person name="Liu F."/>
        </authorList>
    </citation>
    <scope>NUCLEOTIDE SEQUENCE [LARGE SCALE GENOMIC DNA]</scope>
    <source>
        <strain evidence="4">cv. PA1801</strain>
    </source>
</reference>
<dbReference type="Pfam" id="PF13968">
    <property type="entry name" value="DUF4220"/>
    <property type="match status" value="1"/>
</dbReference>
<protein>
    <submittedName>
        <fullName evidence="3">DUF594 family protein</fullName>
    </submittedName>
</protein>
<feature type="transmembrane region" description="Helical" evidence="1">
    <location>
        <begin position="104"/>
        <end position="124"/>
    </location>
</feature>
<keyword evidence="1" id="KW-0472">Membrane</keyword>
<dbReference type="OrthoDB" id="973807at2759"/>
<evidence type="ECO:0000259" key="2">
    <source>
        <dbReference type="Pfam" id="PF13968"/>
    </source>
</evidence>
<keyword evidence="1" id="KW-0812">Transmembrane</keyword>
<dbReference type="Proteomes" id="UP000325315">
    <property type="component" value="Unassembled WGS sequence"/>
</dbReference>
<evidence type="ECO:0000256" key="1">
    <source>
        <dbReference type="SAM" id="Phobius"/>
    </source>
</evidence>
<feature type="transmembrane region" description="Helical" evidence="1">
    <location>
        <begin position="67"/>
        <end position="92"/>
    </location>
</feature>
<feature type="transmembrane region" description="Helical" evidence="1">
    <location>
        <begin position="348"/>
        <end position="368"/>
    </location>
</feature>
<feature type="domain" description="DUF4220" evidence="2">
    <location>
        <begin position="75"/>
        <end position="414"/>
    </location>
</feature>
<accession>A0A5B6V8B1</accession>
<gene>
    <name evidence="3" type="ORF">EPI10_000530</name>
</gene>
<dbReference type="PANTHER" id="PTHR31325">
    <property type="entry name" value="OS01G0798800 PROTEIN-RELATED"/>
    <property type="match status" value="1"/>
</dbReference>
<evidence type="ECO:0000313" key="4">
    <source>
        <dbReference type="Proteomes" id="UP000325315"/>
    </source>
</evidence>